<evidence type="ECO:0000313" key="1">
    <source>
        <dbReference type="EMBL" id="KAG0421294.1"/>
    </source>
</evidence>
<dbReference type="EMBL" id="JABSTQ010010391">
    <property type="protein sequence ID" value="KAG0421294.1"/>
    <property type="molecule type" value="Genomic_DNA"/>
</dbReference>
<proteinExistence type="predicted"/>
<keyword evidence="2" id="KW-1185">Reference proteome</keyword>
<name>A0AC60PLB3_IXOPE</name>
<organism evidence="1 2">
    <name type="scientific">Ixodes persulcatus</name>
    <name type="common">Taiga tick</name>
    <dbReference type="NCBI Taxonomy" id="34615"/>
    <lineage>
        <taxon>Eukaryota</taxon>
        <taxon>Metazoa</taxon>
        <taxon>Ecdysozoa</taxon>
        <taxon>Arthropoda</taxon>
        <taxon>Chelicerata</taxon>
        <taxon>Arachnida</taxon>
        <taxon>Acari</taxon>
        <taxon>Parasitiformes</taxon>
        <taxon>Ixodida</taxon>
        <taxon>Ixodoidea</taxon>
        <taxon>Ixodidae</taxon>
        <taxon>Ixodinae</taxon>
        <taxon>Ixodes</taxon>
    </lineage>
</organism>
<reference evidence="1 2" key="1">
    <citation type="journal article" date="2020" name="Cell">
        <title>Large-Scale Comparative Analyses of Tick Genomes Elucidate Their Genetic Diversity and Vector Capacities.</title>
        <authorList>
            <consortium name="Tick Genome and Microbiome Consortium (TIGMIC)"/>
            <person name="Jia N."/>
            <person name="Wang J."/>
            <person name="Shi W."/>
            <person name="Du L."/>
            <person name="Sun Y."/>
            <person name="Zhan W."/>
            <person name="Jiang J.F."/>
            <person name="Wang Q."/>
            <person name="Zhang B."/>
            <person name="Ji P."/>
            <person name="Bell-Sakyi L."/>
            <person name="Cui X.M."/>
            <person name="Yuan T.T."/>
            <person name="Jiang B.G."/>
            <person name="Yang W.F."/>
            <person name="Lam T.T."/>
            <person name="Chang Q.C."/>
            <person name="Ding S.J."/>
            <person name="Wang X.J."/>
            <person name="Zhu J.G."/>
            <person name="Ruan X.D."/>
            <person name="Zhao L."/>
            <person name="Wei J.T."/>
            <person name="Ye R.Z."/>
            <person name="Que T.C."/>
            <person name="Du C.H."/>
            <person name="Zhou Y.H."/>
            <person name="Cheng J.X."/>
            <person name="Dai P.F."/>
            <person name="Guo W.B."/>
            <person name="Han X.H."/>
            <person name="Huang E.J."/>
            <person name="Li L.F."/>
            <person name="Wei W."/>
            <person name="Gao Y.C."/>
            <person name="Liu J.Z."/>
            <person name="Shao H.Z."/>
            <person name="Wang X."/>
            <person name="Wang C.C."/>
            <person name="Yang T.C."/>
            <person name="Huo Q.B."/>
            <person name="Li W."/>
            <person name="Chen H.Y."/>
            <person name="Chen S.E."/>
            <person name="Zhou L.G."/>
            <person name="Ni X.B."/>
            <person name="Tian J.H."/>
            <person name="Sheng Y."/>
            <person name="Liu T."/>
            <person name="Pan Y.S."/>
            <person name="Xia L.Y."/>
            <person name="Li J."/>
            <person name="Zhao F."/>
            <person name="Cao W.C."/>
        </authorList>
    </citation>
    <scope>NUCLEOTIDE SEQUENCE [LARGE SCALE GENOMIC DNA]</scope>
    <source>
        <strain evidence="1">Iper-2018</strain>
    </source>
</reference>
<dbReference type="Proteomes" id="UP000805193">
    <property type="component" value="Unassembled WGS sequence"/>
</dbReference>
<gene>
    <name evidence="1" type="ORF">HPB47_002811</name>
</gene>
<protein>
    <submittedName>
        <fullName evidence="1">Uncharacterized protein</fullName>
    </submittedName>
</protein>
<sequence length="299" mass="33731">MFRKDWRSQPEYESWLLPVDDDATAARCTLCASTFTVKFDGVSAVKHHASTQKHKQKSLASKQSTALTKFFTPATSSAEDKVTAAELGTIFHGIKHNYSYLSMDCGSKLASKVFPDSDVACRMRLGRTKMEHLVKDVLAPYAVECIVEKLRPAGRNLPFTLSMDASNKGNRKLFPIAVRFYDVNGAGITDARSHRLLNVFVGRVFSVMGNLWTDERNQLSVPMELSVRYNLKHLCKLYIGKGRLMDIVHKLNTGEDYNVIKNNCQHWVKKLLEEMGIDVKRHLSSIDLSLSKIMDSKII</sequence>
<evidence type="ECO:0000313" key="2">
    <source>
        <dbReference type="Proteomes" id="UP000805193"/>
    </source>
</evidence>
<comment type="caution">
    <text evidence="1">The sequence shown here is derived from an EMBL/GenBank/DDBJ whole genome shotgun (WGS) entry which is preliminary data.</text>
</comment>
<accession>A0AC60PLB3</accession>